<evidence type="ECO:0000313" key="3">
    <source>
        <dbReference type="Proteomes" id="UP000823926"/>
    </source>
</evidence>
<accession>A0A9D1QDB2</accession>
<comment type="caution">
    <text evidence="2">The sequence shown here is derived from an EMBL/GenBank/DDBJ whole genome shotgun (WGS) entry which is preliminary data.</text>
</comment>
<dbReference type="Proteomes" id="UP000823926">
    <property type="component" value="Unassembled WGS sequence"/>
</dbReference>
<dbReference type="InterPro" id="IPR025250">
    <property type="entry name" value="DUF4199"/>
</dbReference>
<organism evidence="2 3">
    <name type="scientific">Candidatus Rikenella faecigallinarum</name>
    <dbReference type="NCBI Taxonomy" id="2838745"/>
    <lineage>
        <taxon>Bacteria</taxon>
        <taxon>Pseudomonadati</taxon>
        <taxon>Bacteroidota</taxon>
        <taxon>Bacteroidia</taxon>
        <taxon>Bacteroidales</taxon>
        <taxon>Rikenellaceae</taxon>
        <taxon>Rikenella</taxon>
    </lineage>
</organism>
<name>A0A9D1QDB2_9BACT</name>
<keyword evidence="1" id="KW-0472">Membrane</keyword>
<reference evidence="2" key="2">
    <citation type="submission" date="2021-04" db="EMBL/GenBank/DDBJ databases">
        <authorList>
            <person name="Gilroy R."/>
        </authorList>
    </citation>
    <scope>NUCLEOTIDE SEQUENCE</scope>
    <source>
        <strain evidence="2">ChiBcec15-1070</strain>
    </source>
</reference>
<evidence type="ECO:0000313" key="2">
    <source>
        <dbReference type="EMBL" id="HIW10092.1"/>
    </source>
</evidence>
<reference evidence="2" key="1">
    <citation type="journal article" date="2021" name="PeerJ">
        <title>Extensive microbial diversity within the chicken gut microbiome revealed by metagenomics and culture.</title>
        <authorList>
            <person name="Gilroy R."/>
            <person name="Ravi A."/>
            <person name="Getino M."/>
            <person name="Pursley I."/>
            <person name="Horton D.L."/>
            <person name="Alikhan N.F."/>
            <person name="Baker D."/>
            <person name="Gharbi K."/>
            <person name="Hall N."/>
            <person name="Watson M."/>
            <person name="Adriaenssens E.M."/>
            <person name="Foster-Nyarko E."/>
            <person name="Jarju S."/>
            <person name="Secka A."/>
            <person name="Antonio M."/>
            <person name="Oren A."/>
            <person name="Chaudhuri R.R."/>
            <person name="La Ragione R."/>
            <person name="Hildebrand F."/>
            <person name="Pallen M.J."/>
        </authorList>
    </citation>
    <scope>NUCLEOTIDE SEQUENCE</scope>
    <source>
        <strain evidence="2">ChiBcec15-1070</strain>
    </source>
</reference>
<dbReference type="AlphaFoldDB" id="A0A9D1QDB2"/>
<feature type="transmembrane region" description="Helical" evidence="1">
    <location>
        <begin position="148"/>
        <end position="174"/>
    </location>
</feature>
<keyword evidence="1" id="KW-0812">Transmembrane</keyword>
<dbReference type="EMBL" id="DXHL01000006">
    <property type="protein sequence ID" value="HIW10092.1"/>
    <property type="molecule type" value="Genomic_DNA"/>
</dbReference>
<protein>
    <submittedName>
        <fullName evidence="2">DUF4199 domain-containing protein</fullName>
    </submittedName>
</protein>
<feature type="transmembrane region" description="Helical" evidence="1">
    <location>
        <begin position="82"/>
        <end position="107"/>
    </location>
</feature>
<keyword evidence="1" id="KW-1133">Transmembrane helix</keyword>
<gene>
    <name evidence="2" type="ORF">H9888_01190</name>
</gene>
<evidence type="ECO:0000256" key="1">
    <source>
        <dbReference type="SAM" id="Phobius"/>
    </source>
</evidence>
<proteinExistence type="predicted"/>
<dbReference type="Pfam" id="PF13858">
    <property type="entry name" value="DUF4199"/>
    <property type="match status" value="1"/>
</dbReference>
<feature type="transmembrane region" description="Helical" evidence="1">
    <location>
        <begin position="12"/>
        <end position="35"/>
    </location>
</feature>
<feature type="transmembrane region" description="Helical" evidence="1">
    <location>
        <begin position="41"/>
        <end position="61"/>
    </location>
</feature>
<sequence>MDEKERKKQYTAEVFTAAMVMGLGLFVVMFLQYLLRDAGGVLSLLLSFATFAVVVAVLIIYGRRAAALCPPDPQRRPNGFTYGRAFGFSVLVSLLSGIVYGAGYFLLTEVIDPQFYGSTIDQVAQLYVSSGLMTAEQVQAAVALMHNLFVVILANMIAMLFQGGFVALFTSAIVRHRPNNFPQNPQGL</sequence>